<organism evidence="2 3">
    <name type="scientific">Clostridium aestuarii</name>
    <dbReference type="NCBI Taxonomy" id="338193"/>
    <lineage>
        <taxon>Bacteria</taxon>
        <taxon>Bacillati</taxon>
        <taxon>Bacillota</taxon>
        <taxon>Clostridia</taxon>
        <taxon>Eubacteriales</taxon>
        <taxon>Clostridiaceae</taxon>
        <taxon>Clostridium</taxon>
    </lineage>
</organism>
<dbReference type="InterPro" id="IPR019734">
    <property type="entry name" value="TPR_rpt"/>
</dbReference>
<dbReference type="PANTHER" id="PTHR43630">
    <property type="entry name" value="POLY-BETA-1,6-N-ACETYL-D-GLUCOSAMINE SYNTHASE"/>
    <property type="match status" value="1"/>
</dbReference>
<sequence>MISISLCMIVKDEEKILERCLKSVGDLVDEIIIVDTGSTDNTKKTAYKFNSKVFDFKWIDDFSAARNFAFSKAAKEYILWLDADDVLLEEDRQKLKELKETLDTSIDSVNMIYNYAFDKNGNVILSFRRNRLVKRVNNFKWYGAVHEYLGVHGKIIDSDIHITHKREKFSGNRNLKIYESRLKKGEELSARDIYYYANELYDHKKHDRAIEYYIKFLNRKDGWVEDKIAACGKISDSYYFTKNIEAAKKYCYKSFEYAMPRAEFCCKLGFCFLSQNKLNEAVFWYELATKLKKPDNCWGFLDDSSWTWLPHIQLCVCYHKLGDKDLSYKHNEIARSYNPDDKNILNNKKYFQSLGYE</sequence>
<dbReference type="InterPro" id="IPR029044">
    <property type="entry name" value="Nucleotide-diphossugar_trans"/>
</dbReference>
<dbReference type="RefSeq" id="WP_268042447.1">
    <property type="nucleotide sequence ID" value="NZ_JAPQER010000011.1"/>
</dbReference>
<dbReference type="InterPro" id="IPR001173">
    <property type="entry name" value="Glyco_trans_2-like"/>
</dbReference>
<dbReference type="Proteomes" id="UP001078443">
    <property type="component" value="Unassembled WGS sequence"/>
</dbReference>
<dbReference type="CDD" id="cd02511">
    <property type="entry name" value="Beta4Glucosyltransferase"/>
    <property type="match status" value="1"/>
</dbReference>
<feature type="domain" description="Glycosyltransferase 2-like" evidence="1">
    <location>
        <begin position="5"/>
        <end position="138"/>
    </location>
</feature>
<accession>A0ABT4D3H1</accession>
<dbReference type="EMBL" id="JAPQER010000011">
    <property type="protein sequence ID" value="MCY6485792.1"/>
    <property type="molecule type" value="Genomic_DNA"/>
</dbReference>
<dbReference type="Gene3D" id="3.90.550.10">
    <property type="entry name" value="Spore Coat Polysaccharide Biosynthesis Protein SpsA, Chain A"/>
    <property type="match status" value="1"/>
</dbReference>
<evidence type="ECO:0000259" key="1">
    <source>
        <dbReference type="Pfam" id="PF00535"/>
    </source>
</evidence>
<dbReference type="Pfam" id="PF13181">
    <property type="entry name" value="TPR_8"/>
    <property type="match status" value="1"/>
</dbReference>
<comment type="caution">
    <text evidence="2">The sequence shown here is derived from an EMBL/GenBank/DDBJ whole genome shotgun (WGS) entry which is preliminary data.</text>
</comment>
<gene>
    <name evidence="2" type="ORF">OW763_15840</name>
</gene>
<name>A0ABT4D3H1_9CLOT</name>
<dbReference type="SUPFAM" id="SSF53448">
    <property type="entry name" value="Nucleotide-diphospho-sugar transferases"/>
    <property type="match status" value="1"/>
</dbReference>
<dbReference type="InterPro" id="IPR011990">
    <property type="entry name" value="TPR-like_helical_dom_sf"/>
</dbReference>
<dbReference type="SMART" id="SM00028">
    <property type="entry name" value="TPR"/>
    <property type="match status" value="3"/>
</dbReference>
<reference evidence="2" key="1">
    <citation type="submission" date="2022-12" db="EMBL/GenBank/DDBJ databases">
        <authorList>
            <person name="Wang J."/>
        </authorList>
    </citation>
    <scope>NUCLEOTIDE SEQUENCE</scope>
    <source>
        <strain evidence="2">HY-45-18</strain>
    </source>
</reference>
<proteinExistence type="predicted"/>
<dbReference type="Gene3D" id="1.25.40.10">
    <property type="entry name" value="Tetratricopeptide repeat domain"/>
    <property type="match status" value="2"/>
</dbReference>
<evidence type="ECO:0000313" key="3">
    <source>
        <dbReference type="Proteomes" id="UP001078443"/>
    </source>
</evidence>
<dbReference type="PANTHER" id="PTHR43630:SF2">
    <property type="entry name" value="GLYCOSYLTRANSFERASE"/>
    <property type="match status" value="1"/>
</dbReference>
<dbReference type="Pfam" id="PF00535">
    <property type="entry name" value="Glycos_transf_2"/>
    <property type="match status" value="1"/>
</dbReference>
<dbReference type="SUPFAM" id="SSF48452">
    <property type="entry name" value="TPR-like"/>
    <property type="match status" value="1"/>
</dbReference>
<keyword evidence="3" id="KW-1185">Reference proteome</keyword>
<protein>
    <submittedName>
        <fullName evidence="2">Glycosyltransferase family 2 protein</fullName>
    </submittedName>
</protein>
<evidence type="ECO:0000313" key="2">
    <source>
        <dbReference type="EMBL" id="MCY6485792.1"/>
    </source>
</evidence>